<dbReference type="Pfam" id="PF13561">
    <property type="entry name" value="adh_short_C2"/>
    <property type="match status" value="1"/>
</dbReference>
<dbReference type="PANTHER" id="PTHR42879">
    <property type="entry name" value="3-OXOACYL-(ACYL-CARRIER-PROTEIN) REDUCTASE"/>
    <property type="match status" value="1"/>
</dbReference>
<dbReference type="Proteomes" id="UP001174839">
    <property type="component" value="Unassembled WGS sequence"/>
</dbReference>
<gene>
    <name evidence="2" type="ORF">QU605_12580</name>
</gene>
<evidence type="ECO:0000313" key="2">
    <source>
        <dbReference type="EMBL" id="MDM9632313.1"/>
    </source>
</evidence>
<dbReference type="InterPro" id="IPR002347">
    <property type="entry name" value="SDR_fam"/>
</dbReference>
<dbReference type="PRINTS" id="PR00081">
    <property type="entry name" value="GDHRDH"/>
</dbReference>
<dbReference type="CDD" id="cd05344">
    <property type="entry name" value="BKR_like_SDR_like"/>
    <property type="match status" value="1"/>
</dbReference>
<evidence type="ECO:0000256" key="1">
    <source>
        <dbReference type="ARBA" id="ARBA00006484"/>
    </source>
</evidence>
<dbReference type="PANTHER" id="PTHR42879:SF6">
    <property type="entry name" value="NADPH-DEPENDENT REDUCTASE BACG"/>
    <property type="match status" value="1"/>
</dbReference>
<dbReference type="RefSeq" id="WP_289725678.1">
    <property type="nucleotide sequence ID" value="NZ_JAUDUY010000007.1"/>
</dbReference>
<organism evidence="2 3">
    <name type="scientific">Robiginitalea aurantiaca</name>
    <dbReference type="NCBI Taxonomy" id="3056915"/>
    <lineage>
        <taxon>Bacteria</taxon>
        <taxon>Pseudomonadati</taxon>
        <taxon>Bacteroidota</taxon>
        <taxon>Flavobacteriia</taxon>
        <taxon>Flavobacteriales</taxon>
        <taxon>Flavobacteriaceae</taxon>
        <taxon>Robiginitalea</taxon>
    </lineage>
</organism>
<reference evidence="2" key="1">
    <citation type="submission" date="2023-06" db="EMBL/GenBank/DDBJ databases">
        <title>Robiginitalea aurantiacus sp. nov. and Algoriphagus sediminis sp. nov., isolated from coastal sediment.</title>
        <authorList>
            <person name="Zhou Z.Y."/>
            <person name="An J."/>
            <person name="Jia Y.W."/>
            <person name="Du Z.J."/>
        </authorList>
    </citation>
    <scope>NUCLEOTIDE SEQUENCE</scope>
    <source>
        <strain evidence="2">M39</strain>
    </source>
</reference>
<proteinExistence type="inferred from homology"/>
<dbReference type="EMBL" id="JAUDUY010000007">
    <property type="protein sequence ID" value="MDM9632313.1"/>
    <property type="molecule type" value="Genomic_DNA"/>
</dbReference>
<evidence type="ECO:0000313" key="3">
    <source>
        <dbReference type="Proteomes" id="UP001174839"/>
    </source>
</evidence>
<keyword evidence="3" id="KW-1185">Reference proteome</keyword>
<protein>
    <submittedName>
        <fullName evidence="2">SDR family oxidoreductase</fullName>
    </submittedName>
</protein>
<comment type="caution">
    <text evidence="2">The sequence shown here is derived from an EMBL/GenBank/DDBJ whole genome shotgun (WGS) entry which is preliminary data.</text>
</comment>
<dbReference type="InterPro" id="IPR036291">
    <property type="entry name" value="NAD(P)-bd_dom_sf"/>
</dbReference>
<dbReference type="InterPro" id="IPR050259">
    <property type="entry name" value="SDR"/>
</dbReference>
<sequence>MHVSLEGKQALVGGSSKGIGRAIALQLAASGASVTLVARSETLLKELSDELQQSTGRVHQYLVADYTDLAGYQTLIEGFLEENPMDILINNTQGPPAGTSLEMTIEDYQQAFDLLFKTAVFTTLKALPHMQKQGWGRIINIASVSVREPLNYLALSNSIRSGLVSWAKTLAGDVGPFGITVNSVLTGYFNTERLQQLNDKKAETMGVSPEEVRAKLIGQVPARRLGRPEEYGYLAAFLASDKAAYLNGAAIPLDGGLLRSY</sequence>
<dbReference type="SUPFAM" id="SSF51735">
    <property type="entry name" value="NAD(P)-binding Rossmann-fold domains"/>
    <property type="match status" value="1"/>
</dbReference>
<name>A0ABT7WHB1_9FLAO</name>
<dbReference type="Gene3D" id="3.40.50.720">
    <property type="entry name" value="NAD(P)-binding Rossmann-like Domain"/>
    <property type="match status" value="1"/>
</dbReference>
<comment type="similarity">
    <text evidence="1">Belongs to the short-chain dehydrogenases/reductases (SDR) family.</text>
</comment>
<accession>A0ABT7WHB1</accession>